<keyword evidence="2" id="KW-0812">Transmembrane</keyword>
<dbReference type="KEGG" id="cmq:B840_02160"/>
<proteinExistence type="predicted"/>
<accession>A0A0B6TR47</accession>
<dbReference type="EMBL" id="CP007790">
    <property type="protein sequence ID" value="AJK68060.1"/>
    <property type="molecule type" value="Genomic_DNA"/>
</dbReference>
<feature type="region of interest" description="Disordered" evidence="1">
    <location>
        <begin position="134"/>
        <end position="178"/>
    </location>
</feature>
<feature type="region of interest" description="Disordered" evidence="1">
    <location>
        <begin position="80"/>
        <end position="104"/>
    </location>
</feature>
<keyword evidence="5" id="KW-1185">Reference proteome</keyword>
<reference evidence="4 5" key="1">
    <citation type="submission" date="2014-05" db="EMBL/GenBank/DDBJ databases">
        <title>Complete genome sequence of Corynebacterium marinum DSM 44953.</title>
        <authorList>
            <person name="Schaffert L."/>
            <person name="Albersmeier A."/>
            <person name="Kalinowski J."/>
            <person name="Ruckert C."/>
        </authorList>
    </citation>
    <scope>NUCLEOTIDE SEQUENCE [LARGE SCALE GENOMIC DNA]</scope>
    <source>
        <strain evidence="4 5">DSM 44953</strain>
    </source>
</reference>
<keyword evidence="2" id="KW-1133">Transmembrane helix</keyword>
<feature type="compositionally biased region" description="Low complexity" evidence="1">
    <location>
        <begin position="151"/>
        <end position="174"/>
    </location>
</feature>
<gene>
    <name evidence="4" type="ORF">B840_02160</name>
</gene>
<name>A0A0B6TR47_9CORY</name>
<evidence type="ECO:0000256" key="2">
    <source>
        <dbReference type="SAM" id="Phobius"/>
    </source>
</evidence>
<keyword evidence="3" id="KW-0732">Signal</keyword>
<sequence>MFTPRIAAAAAGASIAASALLAPSAFAAEILEIGDKCYIEEVVTQEEVVGTRTVAEPAAHQGDWQVGEVEGPEGWTFDHTGASGTSDDQAQGGGIITADIPAGTPAGEYTATAYDFSYSKNQVSEIITFTVVEEEVTESRTWTEREEVPCAGGDDSASGDESGSGASGDESGSGTSNQQAGFVDHKVLAQQQAMNAPAPAAGAAPAAVTPSAEQVTPAPAAQQMQLANNGIGGTLTALAVGLLAAAAGAGLLLKRRAN</sequence>
<protein>
    <submittedName>
        <fullName evidence="4">Putative secreted protein</fullName>
    </submittedName>
</protein>
<feature type="transmembrane region" description="Helical" evidence="2">
    <location>
        <begin position="231"/>
        <end position="253"/>
    </location>
</feature>
<evidence type="ECO:0000256" key="1">
    <source>
        <dbReference type="SAM" id="MobiDB-lite"/>
    </source>
</evidence>
<dbReference type="OrthoDB" id="9976259at2"/>
<feature type="signal peptide" evidence="3">
    <location>
        <begin position="1"/>
        <end position="27"/>
    </location>
</feature>
<dbReference type="RefSeq" id="WP_042620760.1">
    <property type="nucleotide sequence ID" value="NZ_CP007790.1"/>
</dbReference>
<organism evidence="4 5">
    <name type="scientific">Corynebacterium marinum DSM 44953</name>
    <dbReference type="NCBI Taxonomy" id="1224162"/>
    <lineage>
        <taxon>Bacteria</taxon>
        <taxon>Bacillati</taxon>
        <taxon>Actinomycetota</taxon>
        <taxon>Actinomycetes</taxon>
        <taxon>Mycobacteriales</taxon>
        <taxon>Corynebacteriaceae</taxon>
        <taxon>Corynebacterium</taxon>
    </lineage>
</organism>
<feature type="chain" id="PRO_5002110530" evidence="3">
    <location>
        <begin position="28"/>
        <end position="258"/>
    </location>
</feature>
<evidence type="ECO:0000313" key="4">
    <source>
        <dbReference type="EMBL" id="AJK68060.1"/>
    </source>
</evidence>
<dbReference type="AlphaFoldDB" id="A0A0B6TR47"/>
<keyword evidence="2" id="KW-0472">Membrane</keyword>
<dbReference type="Proteomes" id="UP000031928">
    <property type="component" value="Chromosome"/>
</dbReference>
<dbReference type="HOGENOM" id="CLU_1025695_0_0_11"/>
<evidence type="ECO:0000256" key="3">
    <source>
        <dbReference type="SAM" id="SignalP"/>
    </source>
</evidence>
<evidence type="ECO:0000313" key="5">
    <source>
        <dbReference type="Proteomes" id="UP000031928"/>
    </source>
</evidence>
<feature type="compositionally biased region" description="Basic and acidic residues" evidence="1">
    <location>
        <begin position="137"/>
        <end position="148"/>
    </location>
</feature>